<evidence type="ECO:0000259" key="9">
    <source>
        <dbReference type="PROSITE" id="PS50928"/>
    </source>
</evidence>
<dbReference type="SUPFAM" id="SSF161098">
    <property type="entry name" value="MetI-like"/>
    <property type="match status" value="2"/>
</dbReference>
<organism evidence="10">
    <name type="scientific">freshwater metagenome</name>
    <dbReference type="NCBI Taxonomy" id="449393"/>
    <lineage>
        <taxon>unclassified sequences</taxon>
        <taxon>metagenomes</taxon>
        <taxon>ecological metagenomes</taxon>
    </lineage>
</organism>
<dbReference type="PANTHER" id="PTHR43357:SF4">
    <property type="entry name" value="INNER MEMBRANE ABC TRANSPORTER PERMEASE PROTEIN YDCV"/>
    <property type="match status" value="1"/>
</dbReference>
<comment type="subcellular location">
    <subcellularLocation>
        <location evidence="1">Cell inner membrane</location>
        <topology evidence="1">Multi-pass membrane protein</topology>
    </subcellularLocation>
</comment>
<evidence type="ECO:0000256" key="8">
    <source>
        <dbReference type="SAM" id="Phobius"/>
    </source>
</evidence>
<evidence type="ECO:0000256" key="7">
    <source>
        <dbReference type="ARBA" id="ARBA00023136"/>
    </source>
</evidence>
<proteinExistence type="predicted"/>
<feature type="transmembrane region" description="Helical" evidence="8">
    <location>
        <begin position="331"/>
        <end position="350"/>
    </location>
</feature>
<feature type="transmembrane region" description="Helical" evidence="8">
    <location>
        <begin position="395"/>
        <end position="417"/>
    </location>
</feature>
<evidence type="ECO:0000256" key="6">
    <source>
        <dbReference type="ARBA" id="ARBA00022989"/>
    </source>
</evidence>
<dbReference type="Gene3D" id="1.10.3720.10">
    <property type="entry name" value="MetI-like"/>
    <property type="match status" value="2"/>
</dbReference>
<keyword evidence="7 8" id="KW-0472">Membrane</keyword>
<keyword evidence="2" id="KW-0813">Transport</keyword>
<dbReference type="InterPro" id="IPR000515">
    <property type="entry name" value="MetI-like"/>
</dbReference>
<dbReference type="GO" id="GO:0005886">
    <property type="term" value="C:plasma membrane"/>
    <property type="evidence" value="ECO:0007669"/>
    <property type="project" value="UniProtKB-SubCell"/>
</dbReference>
<evidence type="ECO:0000256" key="4">
    <source>
        <dbReference type="ARBA" id="ARBA00022519"/>
    </source>
</evidence>
<keyword evidence="6 8" id="KW-1133">Transmembrane helix</keyword>
<sequence length="523" mass="57048">MVSHRLEMKIRNVRIFAIPAAMLVFVTAVIPLIVLATSVIDRADIFSIWTKPPVQRALVFSLWQALLSTAFTIFLGVIATWYLSRYQFLGRRTFIALVTVPFVLPTVAVGAAFIAVLPKALHHSTLAIVLAHIFFNISIVVRTVGPRWNSIDDQLIDSARTLGASPLQTWRHVIMPLGKNAVFSATALTFFMCFTSYGIITILGGPGLATLDIEIYRRAVQLGDLSGATVLAIAQMLLIAIAFLLWSRSRSTELIAFRVQAVSHRRLSLAPKCFFLALAAFFTVPLLALVAASMRTSHSWSLSGWKVFLGIQNQRGIDFNMWQAIQTSGKYALIASCIALPTGIAATYALSNRRSSQSRLSALVILPLAISPVVVGLAILITYDFQPFDFRSSWLLIPVVHAAIALPFVMRSALPVVDGIPNDLRSAASTLGAGPWRRFFTVELPLLKPAISTGLAFSMAMSLGEFGATSFLTRRESRTIPIIIASLFGKAGEIPRTTGMVASLVLIVLTAMIVVTIDRKSHI</sequence>
<evidence type="ECO:0000256" key="5">
    <source>
        <dbReference type="ARBA" id="ARBA00022692"/>
    </source>
</evidence>
<feature type="transmembrane region" description="Helical" evidence="8">
    <location>
        <begin position="273"/>
        <end position="294"/>
    </location>
</feature>
<dbReference type="EMBL" id="CAEZZP010000077">
    <property type="protein sequence ID" value="CAB4777159.1"/>
    <property type="molecule type" value="Genomic_DNA"/>
</dbReference>
<evidence type="ECO:0000313" key="10">
    <source>
        <dbReference type="EMBL" id="CAB4777159.1"/>
    </source>
</evidence>
<feature type="transmembrane region" description="Helical" evidence="8">
    <location>
        <begin position="225"/>
        <end position="246"/>
    </location>
</feature>
<feature type="domain" description="ABC transmembrane type-1" evidence="9">
    <location>
        <begin position="58"/>
        <end position="246"/>
    </location>
</feature>
<feature type="transmembrane region" description="Helical" evidence="8">
    <location>
        <begin position="497"/>
        <end position="517"/>
    </location>
</feature>
<gene>
    <name evidence="10" type="ORF">UFOPK2880_01186</name>
</gene>
<keyword evidence="3" id="KW-1003">Cell membrane</keyword>
<accession>A0A6J6W0G8</accession>
<dbReference type="Pfam" id="PF00528">
    <property type="entry name" value="BPD_transp_1"/>
    <property type="match status" value="2"/>
</dbReference>
<feature type="transmembrane region" description="Helical" evidence="8">
    <location>
        <begin position="94"/>
        <end position="117"/>
    </location>
</feature>
<dbReference type="CDD" id="cd06261">
    <property type="entry name" value="TM_PBP2"/>
    <property type="match status" value="2"/>
</dbReference>
<dbReference type="GO" id="GO:0055085">
    <property type="term" value="P:transmembrane transport"/>
    <property type="evidence" value="ECO:0007669"/>
    <property type="project" value="InterPro"/>
</dbReference>
<dbReference type="InterPro" id="IPR035906">
    <property type="entry name" value="MetI-like_sf"/>
</dbReference>
<evidence type="ECO:0000256" key="2">
    <source>
        <dbReference type="ARBA" id="ARBA00022448"/>
    </source>
</evidence>
<dbReference type="PANTHER" id="PTHR43357">
    <property type="entry name" value="INNER MEMBRANE ABC TRANSPORTER PERMEASE PROTEIN YDCV"/>
    <property type="match status" value="1"/>
</dbReference>
<feature type="transmembrane region" description="Helical" evidence="8">
    <location>
        <begin position="123"/>
        <end position="141"/>
    </location>
</feature>
<evidence type="ECO:0000256" key="3">
    <source>
        <dbReference type="ARBA" id="ARBA00022475"/>
    </source>
</evidence>
<keyword evidence="5 8" id="KW-0812">Transmembrane</keyword>
<dbReference type="AlphaFoldDB" id="A0A6J6W0G8"/>
<keyword evidence="4" id="KW-0997">Cell inner membrane</keyword>
<reference evidence="10" key="1">
    <citation type="submission" date="2020-05" db="EMBL/GenBank/DDBJ databases">
        <authorList>
            <person name="Chiriac C."/>
            <person name="Salcher M."/>
            <person name="Ghai R."/>
            <person name="Kavagutti S V."/>
        </authorList>
    </citation>
    <scope>NUCLEOTIDE SEQUENCE</scope>
</reference>
<feature type="transmembrane region" description="Helical" evidence="8">
    <location>
        <begin position="362"/>
        <end position="383"/>
    </location>
</feature>
<dbReference type="PROSITE" id="PS50928">
    <property type="entry name" value="ABC_TM1"/>
    <property type="match status" value="2"/>
</dbReference>
<feature type="transmembrane region" description="Helical" evidence="8">
    <location>
        <begin position="181"/>
        <end position="205"/>
    </location>
</feature>
<feature type="domain" description="ABC transmembrane type-1" evidence="9">
    <location>
        <begin position="325"/>
        <end position="517"/>
    </location>
</feature>
<evidence type="ECO:0000256" key="1">
    <source>
        <dbReference type="ARBA" id="ARBA00004429"/>
    </source>
</evidence>
<name>A0A6J6W0G8_9ZZZZ</name>
<protein>
    <submittedName>
        <fullName evidence="10">Unannotated protein</fullName>
    </submittedName>
</protein>
<feature type="transmembrane region" description="Helical" evidence="8">
    <location>
        <begin position="12"/>
        <end position="40"/>
    </location>
</feature>
<feature type="transmembrane region" description="Helical" evidence="8">
    <location>
        <begin position="60"/>
        <end position="82"/>
    </location>
</feature>